<feature type="transmembrane region" description="Helical" evidence="1">
    <location>
        <begin position="391"/>
        <end position="410"/>
    </location>
</feature>
<dbReference type="RefSeq" id="WP_151969223.1">
    <property type="nucleotide sequence ID" value="NZ_AP019860.1"/>
</dbReference>
<feature type="transmembrane region" description="Helical" evidence="1">
    <location>
        <begin position="199"/>
        <end position="217"/>
    </location>
</feature>
<feature type="transmembrane region" description="Helical" evidence="1">
    <location>
        <begin position="107"/>
        <end position="131"/>
    </location>
</feature>
<dbReference type="InterPro" id="IPR046477">
    <property type="entry name" value="DUF6798"/>
</dbReference>
<feature type="transmembrane region" description="Helical" evidence="1">
    <location>
        <begin position="359"/>
        <end position="379"/>
    </location>
</feature>
<keyword evidence="1" id="KW-1133">Transmembrane helix</keyword>
<organism evidence="3 4">
    <name type="scientific">Uabimicrobium amorphum</name>
    <dbReference type="NCBI Taxonomy" id="2596890"/>
    <lineage>
        <taxon>Bacteria</taxon>
        <taxon>Pseudomonadati</taxon>
        <taxon>Planctomycetota</taxon>
        <taxon>Candidatus Uabimicrobiia</taxon>
        <taxon>Candidatus Uabimicrobiales</taxon>
        <taxon>Candidatus Uabimicrobiaceae</taxon>
        <taxon>Candidatus Uabimicrobium</taxon>
    </lineage>
</organism>
<feature type="transmembrane region" description="Helical" evidence="1">
    <location>
        <begin position="305"/>
        <end position="326"/>
    </location>
</feature>
<evidence type="ECO:0000313" key="3">
    <source>
        <dbReference type="EMBL" id="BBM85103.1"/>
    </source>
</evidence>
<keyword evidence="4" id="KW-1185">Reference proteome</keyword>
<protein>
    <recommendedName>
        <fullName evidence="2">DUF6798 domain-containing protein</fullName>
    </recommendedName>
</protein>
<feature type="transmembrane region" description="Helical" evidence="1">
    <location>
        <begin position="335"/>
        <end position="353"/>
    </location>
</feature>
<dbReference type="EMBL" id="AP019860">
    <property type="protein sequence ID" value="BBM85103.1"/>
    <property type="molecule type" value="Genomic_DNA"/>
</dbReference>
<dbReference type="Proteomes" id="UP000326354">
    <property type="component" value="Chromosome"/>
</dbReference>
<feature type="transmembrane region" description="Helical" evidence="1">
    <location>
        <begin position="64"/>
        <end position="86"/>
    </location>
</feature>
<feature type="transmembrane region" description="Helical" evidence="1">
    <location>
        <begin position="157"/>
        <end position="187"/>
    </location>
</feature>
<dbReference type="KEGG" id="uam:UABAM_03466"/>
<dbReference type="OrthoDB" id="229702at2"/>
<gene>
    <name evidence="3" type="ORF">UABAM_03466</name>
</gene>
<feature type="domain" description="DUF6798" evidence="2">
    <location>
        <begin position="430"/>
        <end position="487"/>
    </location>
</feature>
<keyword evidence="1" id="KW-0812">Transmembrane</keyword>
<accession>A0A5S9INE4</accession>
<feature type="transmembrane region" description="Helical" evidence="1">
    <location>
        <begin position="248"/>
        <end position="265"/>
    </location>
</feature>
<sequence>MNRGQFFVVFLLSFLVAVSFGLGYASGNQNTYLVEGLTKIDASFLANDWFAHQSKHHHANFCNIILFVGYLGLPTGATLVLLELLLRMVTLLCIFKVIGTLDDEHRLAIFVFVLSFLVLEETWSVCGSYIFSAVLQPSSLGSTFTMVGFLYFLRGRYLVSGLMMAFAGYMHTNFLLLGFVYLGIAHLFLGSKQFLRRSLMQFTPMLVVFCMALPYLLEFMSSENGKIARDIILFVRAPHHYVPNLVDFIPFIGWSILGCFSLKVLNGENPIHKRFVALYVSLLITVCVATLLTTVVFVPTISQLFFWRMAPFSVLLSQMLIFYFVIQRVFHSNEISWGQCFAEFALAFVILYLTRRYRVFVGFLPVVGALFLLLRPAFVKISRWMFLPQKYKQTFLQLLGIAFLLLIFAYKSNVCYQKSTFINGFPPKWEGELYKWCETTKNTSKFLVPPDLGNFRLHAERAVVVDWKSLSVHPDDVVEWYSRIQDITGVEKVADLGTAQEGYTQMDLPRLMKLIRKYSIDYAVLYRGQNETHGLPVTFENEKFVVVKLPK</sequence>
<evidence type="ECO:0000313" key="4">
    <source>
        <dbReference type="Proteomes" id="UP000326354"/>
    </source>
</evidence>
<keyword evidence="1" id="KW-0472">Membrane</keyword>
<feature type="transmembrane region" description="Helical" evidence="1">
    <location>
        <begin position="277"/>
        <end position="299"/>
    </location>
</feature>
<name>A0A5S9INE4_UABAM</name>
<evidence type="ECO:0000259" key="2">
    <source>
        <dbReference type="Pfam" id="PF20604"/>
    </source>
</evidence>
<reference evidence="3 4" key="1">
    <citation type="submission" date="2019-08" db="EMBL/GenBank/DDBJ databases">
        <title>Complete genome sequence of Candidatus Uab amorphum.</title>
        <authorList>
            <person name="Shiratori T."/>
            <person name="Suzuki S."/>
            <person name="Kakizawa Y."/>
            <person name="Ishida K."/>
        </authorList>
    </citation>
    <scope>NUCLEOTIDE SEQUENCE [LARGE SCALE GENOMIC DNA]</scope>
    <source>
        <strain evidence="3 4">SRT547</strain>
    </source>
</reference>
<evidence type="ECO:0000256" key="1">
    <source>
        <dbReference type="SAM" id="Phobius"/>
    </source>
</evidence>
<proteinExistence type="predicted"/>
<dbReference type="Pfam" id="PF20604">
    <property type="entry name" value="DUF6798"/>
    <property type="match status" value="1"/>
</dbReference>
<dbReference type="AlphaFoldDB" id="A0A5S9INE4"/>